<accession>A0A1Z3HQ05</accession>
<protein>
    <submittedName>
        <fullName evidence="1">Uncharacterized protein</fullName>
    </submittedName>
</protein>
<dbReference type="EMBL" id="CP021983">
    <property type="protein sequence ID" value="ASC72379.1"/>
    <property type="molecule type" value="Genomic_DNA"/>
</dbReference>
<name>A0A1Z3HQ05_9CYAN</name>
<dbReference type="Pfam" id="PF16258">
    <property type="entry name" value="DUF4912"/>
    <property type="match status" value="1"/>
</dbReference>
<reference evidence="1 2" key="1">
    <citation type="journal article" date="2016" name="Biochim. Biophys. Acta">
        <title>Characterization of red-shifted phycobilisomes isolated from the chlorophyll f-containing cyanobacterium Halomicronema hongdechloris.</title>
        <authorList>
            <person name="Li Y."/>
            <person name="Lin Y."/>
            <person name="Garvey C.J."/>
            <person name="Birch D."/>
            <person name="Corkery R.W."/>
            <person name="Loughlin P.C."/>
            <person name="Scheer H."/>
            <person name="Willows R.D."/>
            <person name="Chen M."/>
        </authorList>
    </citation>
    <scope>NUCLEOTIDE SEQUENCE [LARGE SCALE GENOMIC DNA]</scope>
    <source>
        <strain evidence="1 2">C2206</strain>
    </source>
</reference>
<gene>
    <name evidence="1" type="ORF">XM38_033360</name>
</gene>
<dbReference type="Proteomes" id="UP000191901">
    <property type="component" value="Chromosome"/>
</dbReference>
<evidence type="ECO:0000313" key="1">
    <source>
        <dbReference type="EMBL" id="ASC72379.1"/>
    </source>
</evidence>
<keyword evidence="2" id="KW-1185">Reference proteome</keyword>
<sequence length="265" mass="28815">MAQPQQVLLAQWTLPDLVRATLCDRKLPLGLRLYDATAIDLDRQPAHAVYDYPCEGLSSLRITAPVGERDYVAELGYYTPEGQWHGLVRSLHQRASITEVTESAHATDAPEAISAPVEPASFPPAPSLPRTPLRVGCQQHLTIDSQQHSYGLDAEQTSSLEQVATTTSLVPGTYLIGIEKGGVSCFGNSQFEPEPWVLVWLHGGQFILHKTGVETTIAWVVLNGYADTLTLDVLEPTQLSALVVDTQVEARLGQISLLILPDADA</sequence>
<proteinExistence type="predicted"/>
<evidence type="ECO:0000313" key="2">
    <source>
        <dbReference type="Proteomes" id="UP000191901"/>
    </source>
</evidence>
<dbReference type="RefSeq" id="WP_187329433.1">
    <property type="nucleotide sequence ID" value="NZ_CP021983.2"/>
</dbReference>
<dbReference type="KEGG" id="hhg:XM38_033360"/>
<organism evidence="1 2">
    <name type="scientific">Halomicronema hongdechloris C2206</name>
    <dbReference type="NCBI Taxonomy" id="1641165"/>
    <lineage>
        <taxon>Bacteria</taxon>
        <taxon>Bacillati</taxon>
        <taxon>Cyanobacteriota</taxon>
        <taxon>Cyanophyceae</taxon>
        <taxon>Nodosilineales</taxon>
        <taxon>Nodosilineaceae</taxon>
        <taxon>Halomicronema</taxon>
    </lineage>
</organism>
<dbReference type="AlphaFoldDB" id="A0A1Z3HQ05"/>
<dbReference type="InterPro" id="IPR032585">
    <property type="entry name" value="DUF4912"/>
</dbReference>